<comment type="caution">
    <text evidence="1">The sequence shown here is derived from an EMBL/GenBank/DDBJ whole genome shotgun (WGS) entry which is preliminary data.</text>
</comment>
<reference evidence="1" key="1">
    <citation type="submission" date="2022-08" db="EMBL/GenBank/DDBJ databases">
        <title>Draft genome sequencing of Roseisolibacter agri AW1220.</title>
        <authorList>
            <person name="Tobiishi Y."/>
            <person name="Tonouchi A."/>
        </authorList>
    </citation>
    <scope>NUCLEOTIDE SEQUENCE</scope>
    <source>
        <strain evidence="1">AW1220</strain>
    </source>
</reference>
<dbReference type="AlphaFoldDB" id="A0AA37Q0Z5"/>
<protein>
    <submittedName>
        <fullName evidence="1">Uncharacterized protein</fullName>
    </submittedName>
</protein>
<accession>A0AA37Q0Z5</accession>
<dbReference type="RefSeq" id="WP_284349051.1">
    <property type="nucleotide sequence ID" value="NZ_BRXS01000002.1"/>
</dbReference>
<gene>
    <name evidence="1" type="ORF">rosag_11180</name>
</gene>
<keyword evidence="2" id="KW-1185">Reference proteome</keyword>
<dbReference type="Proteomes" id="UP001161325">
    <property type="component" value="Unassembled WGS sequence"/>
</dbReference>
<dbReference type="EMBL" id="BRXS01000002">
    <property type="protein sequence ID" value="GLC24605.1"/>
    <property type="molecule type" value="Genomic_DNA"/>
</dbReference>
<evidence type="ECO:0000313" key="2">
    <source>
        <dbReference type="Proteomes" id="UP001161325"/>
    </source>
</evidence>
<name>A0AA37Q0Z5_9BACT</name>
<proteinExistence type="predicted"/>
<organism evidence="1 2">
    <name type="scientific">Roseisolibacter agri</name>
    <dbReference type="NCBI Taxonomy" id="2014610"/>
    <lineage>
        <taxon>Bacteria</taxon>
        <taxon>Pseudomonadati</taxon>
        <taxon>Gemmatimonadota</taxon>
        <taxon>Gemmatimonadia</taxon>
        <taxon>Gemmatimonadales</taxon>
        <taxon>Gemmatimonadaceae</taxon>
        <taxon>Roseisolibacter</taxon>
    </lineage>
</organism>
<sequence>MRLSVDLPPALEAQLAAVAARLNVRAEDLAAAALRDLLAQREADFQSAAAHVLAKNEELYRRLA</sequence>
<evidence type="ECO:0000313" key="1">
    <source>
        <dbReference type="EMBL" id="GLC24605.1"/>
    </source>
</evidence>